<feature type="transmembrane region" description="Helical" evidence="1">
    <location>
        <begin position="6"/>
        <end position="22"/>
    </location>
</feature>
<dbReference type="AlphaFoldDB" id="A0A1M6M510"/>
<keyword evidence="3" id="KW-1185">Reference proteome</keyword>
<accession>A0A1M6M510</accession>
<dbReference type="Proteomes" id="UP000184314">
    <property type="component" value="Unassembled WGS sequence"/>
</dbReference>
<name>A0A1M6M510_9FLAO</name>
<keyword evidence="1" id="KW-0812">Transmembrane</keyword>
<sequence length="163" mass="18901">MGCGIFLVLVIGSVTLLFYILTRPKYRDVATEKPFSEILSQQLTTKRPTLILNYDLPRYEDYSYHLEDGNGFGMNSNLETLAEIPIGTAVQIDKIEIHTNSVSGTSSAYLFGTVYSKEKQETYAFQYTWGNYHLLYEDKPYWTFDLAFWQDEPLTEKYFIDLP</sequence>
<keyword evidence="1" id="KW-0472">Membrane</keyword>
<gene>
    <name evidence="2" type="ORF">SAMN04488007_1426</name>
</gene>
<dbReference type="STRING" id="228958.SAMN04488007_1426"/>
<reference evidence="3" key="1">
    <citation type="submission" date="2016-11" db="EMBL/GenBank/DDBJ databases">
        <authorList>
            <person name="Varghese N."/>
            <person name="Submissions S."/>
        </authorList>
    </citation>
    <scope>NUCLEOTIDE SEQUENCE [LARGE SCALE GENOMIC DNA]</scope>
    <source>
        <strain evidence="3">DSM 16478</strain>
    </source>
</reference>
<proteinExistence type="predicted"/>
<evidence type="ECO:0000256" key="1">
    <source>
        <dbReference type="SAM" id="Phobius"/>
    </source>
</evidence>
<evidence type="ECO:0000313" key="2">
    <source>
        <dbReference type="EMBL" id="SHJ78555.1"/>
    </source>
</evidence>
<protein>
    <submittedName>
        <fullName evidence="2">Uncharacterized protein</fullName>
    </submittedName>
</protein>
<organism evidence="2 3">
    <name type="scientific">Maribacter aquivivus</name>
    <dbReference type="NCBI Taxonomy" id="228958"/>
    <lineage>
        <taxon>Bacteria</taxon>
        <taxon>Pseudomonadati</taxon>
        <taxon>Bacteroidota</taxon>
        <taxon>Flavobacteriia</taxon>
        <taxon>Flavobacteriales</taxon>
        <taxon>Flavobacteriaceae</taxon>
        <taxon>Maribacter</taxon>
    </lineage>
</organism>
<dbReference type="EMBL" id="FQZX01000001">
    <property type="protein sequence ID" value="SHJ78555.1"/>
    <property type="molecule type" value="Genomic_DNA"/>
</dbReference>
<keyword evidence="1" id="KW-1133">Transmembrane helix</keyword>
<evidence type="ECO:0000313" key="3">
    <source>
        <dbReference type="Proteomes" id="UP000184314"/>
    </source>
</evidence>